<dbReference type="SMART" id="SM00342">
    <property type="entry name" value="HTH_ARAC"/>
    <property type="match status" value="1"/>
</dbReference>
<dbReference type="InterPro" id="IPR018060">
    <property type="entry name" value="HTH_AraC"/>
</dbReference>
<dbReference type="InterPro" id="IPR020449">
    <property type="entry name" value="Tscrpt_reg_AraC-type_HTH"/>
</dbReference>
<evidence type="ECO:0000256" key="2">
    <source>
        <dbReference type="ARBA" id="ARBA00023125"/>
    </source>
</evidence>
<organism evidence="5 6">
    <name type="scientific">Liquorilactobacillus sucicola DSM 21376 = JCM 15457</name>
    <dbReference type="NCBI Taxonomy" id="1423806"/>
    <lineage>
        <taxon>Bacteria</taxon>
        <taxon>Bacillati</taxon>
        <taxon>Bacillota</taxon>
        <taxon>Bacilli</taxon>
        <taxon>Lactobacillales</taxon>
        <taxon>Lactobacillaceae</taxon>
        <taxon>Liquorilactobacillus</taxon>
    </lineage>
</organism>
<dbReference type="STRING" id="1423806.FD15_GL000444"/>
<keyword evidence="2" id="KW-0238">DNA-binding</keyword>
<dbReference type="eggNOG" id="COG2207">
    <property type="taxonomic scope" value="Bacteria"/>
</dbReference>
<accession>A0A023CWX2</accession>
<keyword evidence="3" id="KW-0804">Transcription</keyword>
<dbReference type="InterPro" id="IPR018062">
    <property type="entry name" value="HTH_AraC-typ_CS"/>
</dbReference>
<feature type="domain" description="HTH araC/xylS-type" evidence="4">
    <location>
        <begin position="274"/>
        <end position="372"/>
    </location>
</feature>
<protein>
    <recommendedName>
        <fullName evidence="4">HTH araC/xylS-type domain-containing protein</fullName>
    </recommendedName>
</protein>
<evidence type="ECO:0000256" key="3">
    <source>
        <dbReference type="ARBA" id="ARBA00023163"/>
    </source>
</evidence>
<name>A0A023CWX2_9LACO</name>
<evidence type="ECO:0000313" key="6">
    <source>
        <dbReference type="Proteomes" id="UP000050961"/>
    </source>
</evidence>
<dbReference type="Pfam" id="PF12833">
    <property type="entry name" value="HTH_18"/>
    <property type="match status" value="1"/>
</dbReference>
<dbReference type="EMBL" id="AYZF01000008">
    <property type="protein sequence ID" value="KRN06884.1"/>
    <property type="molecule type" value="Genomic_DNA"/>
</dbReference>
<comment type="caution">
    <text evidence="5">The sequence shown here is derived from an EMBL/GenBank/DDBJ whole genome shotgun (WGS) entry which is preliminary data.</text>
</comment>
<evidence type="ECO:0000259" key="4">
    <source>
        <dbReference type="PROSITE" id="PS01124"/>
    </source>
</evidence>
<proteinExistence type="predicted"/>
<keyword evidence="6" id="KW-1185">Reference proteome</keyword>
<dbReference type="GO" id="GO:0043565">
    <property type="term" value="F:sequence-specific DNA binding"/>
    <property type="evidence" value="ECO:0007669"/>
    <property type="project" value="InterPro"/>
</dbReference>
<dbReference type="Proteomes" id="UP000050961">
    <property type="component" value="Unassembled WGS sequence"/>
</dbReference>
<dbReference type="SUPFAM" id="SSF46689">
    <property type="entry name" value="Homeodomain-like"/>
    <property type="match status" value="2"/>
</dbReference>
<dbReference type="GO" id="GO:0003700">
    <property type="term" value="F:DNA-binding transcription factor activity"/>
    <property type="evidence" value="ECO:0007669"/>
    <property type="project" value="InterPro"/>
</dbReference>
<dbReference type="Gene3D" id="1.10.10.60">
    <property type="entry name" value="Homeodomain-like"/>
    <property type="match status" value="2"/>
</dbReference>
<dbReference type="InterPro" id="IPR009057">
    <property type="entry name" value="Homeodomain-like_sf"/>
</dbReference>
<dbReference type="PROSITE" id="PS00041">
    <property type="entry name" value="HTH_ARAC_FAMILY_1"/>
    <property type="match status" value="1"/>
</dbReference>
<reference evidence="5 6" key="1">
    <citation type="journal article" date="2015" name="Genome Announc.">
        <title>Expanding the biotechnology potential of lactobacilli through comparative genomics of 213 strains and associated genera.</title>
        <authorList>
            <person name="Sun Z."/>
            <person name="Harris H.M."/>
            <person name="McCann A."/>
            <person name="Guo C."/>
            <person name="Argimon S."/>
            <person name="Zhang W."/>
            <person name="Yang X."/>
            <person name="Jeffery I.B."/>
            <person name="Cooney J.C."/>
            <person name="Kagawa T.F."/>
            <person name="Liu W."/>
            <person name="Song Y."/>
            <person name="Salvetti E."/>
            <person name="Wrobel A."/>
            <person name="Rasinkangas P."/>
            <person name="Parkhill J."/>
            <person name="Rea M.C."/>
            <person name="O'Sullivan O."/>
            <person name="Ritari J."/>
            <person name="Douillard F.P."/>
            <person name="Paul Ross R."/>
            <person name="Yang R."/>
            <person name="Briner A.E."/>
            <person name="Felis G.E."/>
            <person name="de Vos W.M."/>
            <person name="Barrangou R."/>
            <person name="Klaenhammer T.R."/>
            <person name="Caufield P.W."/>
            <person name="Cui Y."/>
            <person name="Zhang H."/>
            <person name="O'Toole P.W."/>
        </authorList>
    </citation>
    <scope>NUCLEOTIDE SEQUENCE [LARGE SCALE GENOMIC DNA]</scope>
    <source>
        <strain evidence="5 6">DSM 21376</strain>
    </source>
</reference>
<dbReference type="PATRIC" id="fig|1423806.3.peg.452"/>
<dbReference type="PROSITE" id="PS01124">
    <property type="entry name" value="HTH_ARAC_FAMILY_2"/>
    <property type="match status" value="1"/>
</dbReference>
<evidence type="ECO:0000313" key="5">
    <source>
        <dbReference type="EMBL" id="KRN06884.1"/>
    </source>
</evidence>
<dbReference type="PANTHER" id="PTHR43280:SF28">
    <property type="entry name" value="HTH-TYPE TRANSCRIPTIONAL ACTIVATOR RHAS"/>
    <property type="match status" value="1"/>
</dbReference>
<keyword evidence="1" id="KW-0805">Transcription regulation</keyword>
<dbReference type="RefSeq" id="WP_235725602.1">
    <property type="nucleotide sequence ID" value="NZ_AYZF01000008.1"/>
</dbReference>
<dbReference type="AlphaFoldDB" id="A0A023CWX2"/>
<gene>
    <name evidence="5" type="ORF">FD15_GL000444</name>
</gene>
<dbReference type="PRINTS" id="PR00032">
    <property type="entry name" value="HTHARAC"/>
</dbReference>
<dbReference type="PANTHER" id="PTHR43280">
    <property type="entry name" value="ARAC-FAMILY TRANSCRIPTIONAL REGULATOR"/>
    <property type="match status" value="1"/>
</dbReference>
<sequence length="375" mass="43561">MKQLMTLLKEFHLASNISVFVYDYQKKLINQFKQTVSPDFPDRFLAKIDFPLTKGSVKIFSTSRNECFSVIALTENNSKIIILWCNIQTIAASGYFRDSFPSISLERLNSYTKILYFILFQKLPIIKQPDFISDFSFTAEEKEEDLDNENINIYHNSYYKEKLMLQSLEKGILVEFRPRLADFINSGTFGKMAVGNELRNSKNLLIAATTLFTRAAIKGGMHPESAYKLSDRCVQRIERLRKIDSIVDLTQEIGEIFVKRVRAAQNFSNSSLIFLIQDYIFKHLTETVNLTLMSNQLGYSKNYLCRSFKQATNQTIVEYANEQKIREIQSQLVFSNKTVTEIATMLGFSDQSYLTKLFKKYLNTTPTKFRKRYHL</sequence>
<evidence type="ECO:0000256" key="1">
    <source>
        <dbReference type="ARBA" id="ARBA00023015"/>
    </source>
</evidence>